<protein>
    <submittedName>
        <fullName evidence="3">Uncharacterized protein</fullName>
    </submittedName>
</protein>
<keyword evidence="2" id="KW-1133">Transmembrane helix</keyword>
<reference evidence="4" key="1">
    <citation type="submission" date="2016-11" db="EMBL/GenBank/DDBJ databases">
        <authorList>
            <person name="Varghese N."/>
            <person name="Submissions S."/>
        </authorList>
    </citation>
    <scope>NUCLEOTIDE SEQUENCE [LARGE SCALE GENOMIC DNA]</scope>
    <source>
        <strain evidence="4">DSM 29440</strain>
    </source>
</reference>
<evidence type="ECO:0000256" key="1">
    <source>
        <dbReference type="SAM" id="Coils"/>
    </source>
</evidence>
<keyword evidence="2" id="KW-0812">Transmembrane</keyword>
<sequence>MSRSEFIIVTAIILFVAFMLGWFANWLIHRLSRVTQSEMGELDKMAQSLHEAEETRDQAIAYLQSREAELTNQLSQTEAELSAAMDGLRDARREAEELRSYIERHQQAG</sequence>
<keyword evidence="1" id="KW-0175">Coiled coil</keyword>
<dbReference type="Proteomes" id="UP000184932">
    <property type="component" value="Unassembled WGS sequence"/>
</dbReference>
<keyword evidence="2" id="KW-0472">Membrane</keyword>
<dbReference type="RefSeq" id="WP_074257202.1">
    <property type="nucleotide sequence ID" value="NZ_FSRL01000001.1"/>
</dbReference>
<dbReference type="OrthoDB" id="7870250at2"/>
<accession>A0A1N6HDG1</accession>
<name>A0A1N6HDG1_9RHOB</name>
<proteinExistence type="predicted"/>
<dbReference type="SUPFAM" id="SSF46579">
    <property type="entry name" value="Prefoldin"/>
    <property type="match status" value="1"/>
</dbReference>
<feature type="coiled-coil region" evidence="1">
    <location>
        <begin position="60"/>
        <end position="108"/>
    </location>
</feature>
<evidence type="ECO:0000256" key="2">
    <source>
        <dbReference type="SAM" id="Phobius"/>
    </source>
</evidence>
<evidence type="ECO:0000313" key="4">
    <source>
        <dbReference type="Proteomes" id="UP000184932"/>
    </source>
</evidence>
<dbReference type="AlphaFoldDB" id="A0A1N6HDG1"/>
<organism evidence="3 4">
    <name type="scientific">Vannielia litorea</name>
    <dbReference type="NCBI Taxonomy" id="1217970"/>
    <lineage>
        <taxon>Bacteria</taxon>
        <taxon>Pseudomonadati</taxon>
        <taxon>Pseudomonadota</taxon>
        <taxon>Alphaproteobacteria</taxon>
        <taxon>Rhodobacterales</taxon>
        <taxon>Paracoccaceae</taxon>
        <taxon>Vannielia</taxon>
    </lineage>
</organism>
<gene>
    <name evidence="3" type="ORF">SAMN05444002_3284</name>
</gene>
<dbReference type="STRING" id="1217970.SAMN05444002_3284"/>
<keyword evidence="4" id="KW-1185">Reference proteome</keyword>
<dbReference type="EMBL" id="FSRL01000001">
    <property type="protein sequence ID" value="SIO17820.1"/>
    <property type="molecule type" value="Genomic_DNA"/>
</dbReference>
<feature type="transmembrane region" description="Helical" evidence="2">
    <location>
        <begin position="6"/>
        <end position="28"/>
    </location>
</feature>
<evidence type="ECO:0000313" key="3">
    <source>
        <dbReference type="EMBL" id="SIO17820.1"/>
    </source>
</evidence>